<dbReference type="AlphaFoldDB" id="A0A7C3H5D3"/>
<reference evidence="2" key="1">
    <citation type="journal article" date="2020" name="mSystems">
        <title>Genome- and Community-Level Interaction Insights into Carbon Utilization and Element Cycling Functions of Hydrothermarchaeota in Hydrothermal Sediment.</title>
        <authorList>
            <person name="Zhou Z."/>
            <person name="Liu Y."/>
            <person name="Xu W."/>
            <person name="Pan J."/>
            <person name="Luo Z.H."/>
            <person name="Li M."/>
        </authorList>
    </citation>
    <scope>NUCLEOTIDE SEQUENCE [LARGE SCALE GENOMIC DNA]</scope>
    <source>
        <strain evidence="2">HyVt-483</strain>
    </source>
</reference>
<organism evidence="2">
    <name type="scientific">Thermosulfurimonas dismutans</name>
    <dbReference type="NCBI Taxonomy" id="999894"/>
    <lineage>
        <taxon>Bacteria</taxon>
        <taxon>Pseudomonadati</taxon>
        <taxon>Thermodesulfobacteriota</taxon>
        <taxon>Thermodesulfobacteria</taxon>
        <taxon>Thermodesulfobacteriales</taxon>
        <taxon>Thermodesulfobacteriaceae</taxon>
        <taxon>Thermosulfurimonas</taxon>
    </lineage>
</organism>
<dbReference type="EMBL" id="DRMH01000104">
    <property type="protein sequence ID" value="HFC98345.1"/>
    <property type="molecule type" value="Genomic_DNA"/>
</dbReference>
<protein>
    <submittedName>
        <fullName evidence="2">PilZ domain-containing protein</fullName>
    </submittedName>
</protein>
<dbReference type="Pfam" id="PF07238">
    <property type="entry name" value="PilZ"/>
    <property type="match status" value="1"/>
</dbReference>
<dbReference type="InterPro" id="IPR009875">
    <property type="entry name" value="PilZ_domain"/>
</dbReference>
<evidence type="ECO:0000313" key="2">
    <source>
        <dbReference type="EMBL" id="HFC98345.1"/>
    </source>
</evidence>
<name>A0A7C3H5D3_9BACT</name>
<proteinExistence type="predicted"/>
<gene>
    <name evidence="2" type="ORF">ENJ40_07815</name>
</gene>
<sequence>MNPENSSEARQHVRIDDRILIRYRKISPEEFAQRIAKYRTGEEEPWIDPLRTPRESRKLSYHLQKLRERNRDLAEVLEILALKLDRLLVEVKSEALKEFQEVVANISGAGVRFPIEPLPAVGDLFELDLGLLPEYEFLRCYGEVVRVEEKEAAFKFVWITEEDRDRLVQHIFRKQLLQIQASRRTIKG</sequence>
<dbReference type="GO" id="GO:0035438">
    <property type="term" value="F:cyclic-di-GMP binding"/>
    <property type="evidence" value="ECO:0007669"/>
    <property type="project" value="InterPro"/>
</dbReference>
<feature type="domain" description="PilZ" evidence="1">
    <location>
        <begin position="97"/>
        <end position="173"/>
    </location>
</feature>
<comment type="caution">
    <text evidence="2">The sequence shown here is derived from an EMBL/GenBank/DDBJ whole genome shotgun (WGS) entry which is preliminary data.</text>
</comment>
<dbReference type="Gene3D" id="2.40.10.220">
    <property type="entry name" value="predicted glycosyltransferase like domains"/>
    <property type="match status" value="1"/>
</dbReference>
<evidence type="ECO:0000259" key="1">
    <source>
        <dbReference type="Pfam" id="PF07238"/>
    </source>
</evidence>
<accession>A0A7C3H5D3</accession>
<dbReference type="Proteomes" id="UP000886043">
    <property type="component" value="Unassembled WGS sequence"/>
</dbReference>